<protein>
    <submittedName>
        <fullName evidence="8">L-iditol 2-dehydrogenase</fullName>
    </submittedName>
</protein>
<comment type="cofactor">
    <cofactor evidence="1 6">
        <name>Zn(2+)</name>
        <dbReference type="ChEBI" id="CHEBI:29105"/>
    </cofactor>
</comment>
<comment type="similarity">
    <text evidence="2 6">Belongs to the zinc-containing alcohol dehydrogenase family.</text>
</comment>
<accession>A0A0A0MB12</accession>
<dbReference type="PANTHER" id="PTHR43350">
    <property type="entry name" value="NAD-DEPENDENT ALCOHOL DEHYDROGENASE"/>
    <property type="match status" value="1"/>
</dbReference>
<dbReference type="STRING" id="1385515.GCA_000423325_00694"/>
<dbReference type="GO" id="GO:0016616">
    <property type="term" value="F:oxidoreductase activity, acting on the CH-OH group of donors, NAD or NADP as acceptor"/>
    <property type="evidence" value="ECO:0007669"/>
    <property type="project" value="UniProtKB-ARBA"/>
</dbReference>
<dbReference type="Gene3D" id="3.90.180.10">
    <property type="entry name" value="Medium-chain alcohol dehydrogenases, catalytic domain"/>
    <property type="match status" value="2"/>
</dbReference>
<dbReference type="InterPro" id="IPR013149">
    <property type="entry name" value="ADH-like_C"/>
</dbReference>
<dbReference type="PANTHER" id="PTHR43350:SF17">
    <property type="entry name" value="NAD-DEPENDENT ALCOHOL DEHYDROGENASE"/>
    <property type="match status" value="1"/>
</dbReference>
<evidence type="ECO:0000256" key="6">
    <source>
        <dbReference type="RuleBase" id="RU361277"/>
    </source>
</evidence>
<evidence type="ECO:0000256" key="2">
    <source>
        <dbReference type="ARBA" id="ARBA00008072"/>
    </source>
</evidence>
<dbReference type="AlphaFoldDB" id="A0A0A0MB12"/>
<keyword evidence="5" id="KW-0560">Oxidoreductase</keyword>
<dbReference type="eggNOG" id="COG1063">
    <property type="taxonomic scope" value="Bacteria"/>
</dbReference>
<dbReference type="EMBL" id="AVBH01000076">
    <property type="protein sequence ID" value="KGO98486.1"/>
    <property type="molecule type" value="Genomic_DNA"/>
</dbReference>
<dbReference type="Pfam" id="PF08240">
    <property type="entry name" value="ADH_N"/>
    <property type="match status" value="1"/>
</dbReference>
<dbReference type="OrthoDB" id="9785812at2"/>
<proteinExistence type="inferred from homology"/>
<feature type="domain" description="Enoyl reductase (ER)" evidence="7">
    <location>
        <begin position="11"/>
        <end position="318"/>
    </location>
</feature>
<dbReference type="CDD" id="cd08269">
    <property type="entry name" value="Zn_ADH9"/>
    <property type="match status" value="1"/>
</dbReference>
<evidence type="ECO:0000256" key="4">
    <source>
        <dbReference type="ARBA" id="ARBA00022833"/>
    </source>
</evidence>
<name>A0A0A0MB12_9GAMM</name>
<evidence type="ECO:0000256" key="5">
    <source>
        <dbReference type="ARBA" id="ARBA00023002"/>
    </source>
</evidence>
<dbReference type="InterPro" id="IPR002328">
    <property type="entry name" value="ADH_Zn_CS"/>
</dbReference>
<dbReference type="Gene3D" id="3.40.50.720">
    <property type="entry name" value="NAD(P)-binding Rossmann-like Domain"/>
    <property type="match status" value="1"/>
</dbReference>
<dbReference type="SMART" id="SM00829">
    <property type="entry name" value="PKS_ER"/>
    <property type="match status" value="1"/>
</dbReference>
<organism evidence="8 9">
    <name type="scientific">Lysobacter defluvii IMMIB APB-9 = DSM 18482</name>
    <dbReference type="NCBI Taxonomy" id="1385515"/>
    <lineage>
        <taxon>Bacteria</taxon>
        <taxon>Pseudomonadati</taxon>
        <taxon>Pseudomonadota</taxon>
        <taxon>Gammaproteobacteria</taxon>
        <taxon>Lysobacterales</taxon>
        <taxon>Lysobacteraceae</taxon>
        <taxon>Novilysobacter</taxon>
    </lineage>
</organism>
<dbReference type="SUPFAM" id="SSF50129">
    <property type="entry name" value="GroES-like"/>
    <property type="match status" value="1"/>
</dbReference>
<dbReference type="SUPFAM" id="SSF51735">
    <property type="entry name" value="NAD(P)-binding Rossmann-fold domains"/>
    <property type="match status" value="1"/>
</dbReference>
<dbReference type="InterPro" id="IPR011032">
    <property type="entry name" value="GroES-like_sf"/>
</dbReference>
<evidence type="ECO:0000256" key="3">
    <source>
        <dbReference type="ARBA" id="ARBA00022723"/>
    </source>
</evidence>
<evidence type="ECO:0000313" key="9">
    <source>
        <dbReference type="Proteomes" id="UP000030003"/>
    </source>
</evidence>
<evidence type="ECO:0000259" key="7">
    <source>
        <dbReference type="SMART" id="SM00829"/>
    </source>
</evidence>
<keyword evidence="3 6" id="KW-0479">Metal-binding</keyword>
<reference evidence="8 9" key="1">
    <citation type="submission" date="2013-08" db="EMBL/GenBank/DDBJ databases">
        <title>Genomic analysis of Lysobacter defluvii.</title>
        <authorList>
            <person name="Wang Q."/>
            <person name="Wang G."/>
        </authorList>
    </citation>
    <scope>NUCLEOTIDE SEQUENCE [LARGE SCALE GENOMIC DNA]</scope>
    <source>
        <strain evidence="8 9">IMMIB APB-9</strain>
    </source>
</reference>
<keyword evidence="9" id="KW-1185">Reference proteome</keyword>
<dbReference type="PROSITE" id="PS00059">
    <property type="entry name" value="ADH_ZINC"/>
    <property type="match status" value="1"/>
</dbReference>
<dbReference type="InterPro" id="IPR020843">
    <property type="entry name" value="ER"/>
</dbReference>
<dbReference type="Proteomes" id="UP000030003">
    <property type="component" value="Unassembled WGS sequence"/>
</dbReference>
<dbReference type="InterPro" id="IPR036291">
    <property type="entry name" value="NAD(P)-bd_dom_sf"/>
</dbReference>
<comment type="caution">
    <text evidence="8">The sequence shown here is derived from an EMBL/GenBank/DDBJ whole genome shotgun (WGS) entry which is preliminary data.</text>
</comment>
<gene>
    <name evidence="8" type="ORF">N791_14665</name>
</gene>
<keyword evidence="4 6" id="KW-0862">Zinc</keyword>
<dbReference type="InterPro" id="IPR013154">
    <property type="entry name" value="ADH-like_N"/>
</dbReference>
<dbReference type="Pfam" id="PF00107">
    <property type="entry name" value="ADH_zinc_N"/>
    <property type="match status" value="1"/>
</dbReference>
<dbReference type="RefSeq" id="WP_027069187.1">
    <property type="nucleotide sequence ID" value="NZ_AUHT01000005.1"/>
</dbReference>
<sequence>MSLMEAAVFQGDGAVAVERVPVPVPGAGEVLVRLHGCGVCNSNLPVWAGKPWFEYPFEPGAPGHEGWGEVEDVGDGVEGWKRGDRVALLSGKAYAQFDVANADALARLPEGLDGRPLPGEPLACAMNIFRRSDIREGQVVAVVGVGFIGALLIQLARSAGAQVIALSRRPYSLEVATQCGATATFGTEDWYAAINAVNELTGGAGCPRVIEAAGEQATLTIASGISGEGGRLVIAGYHQDGPRQVDMQQWNWRGLDVINAHERDPAVAARGLREAMEAVADGRIDPFPLLTHDYPIGRLGEAFQAMQERPDGFLKATVSL</sequence>
<dbReference type="GO" id="GO:0008270">
    <property type="term" value="F:zinc ion binding"/>
    <property type="evidence" value="ECO:0007669"/>
    <property type="project" value="InterPro"/>
</dbReference>
<evidence type="ECO:0000256" key="1">
    <source>
        <dbReference type="ARBA" id="ARBA00001947"/>
    </source>
</evidence>
<evidence type="ECO:0000313" key="8">
    <source>
        <dbReference type="EMBL" id="KGO98486.1"/>
    </source>
</evidence>